<evidence type="ECO:0000256" key="6">
    <source>
        <dbReference type="ARBA" id="ARBA00023125"/>
    </source>
</evidence>
<name>A0A9R1WTW9_LACSA</name>
<reference evidence="12 13" key="1">
    <citation type="journal article" date="2017" name="Nat. Commun.">
        <title>Genome assembly with in vitro proximity ligation data and whole-genome triplication in lettuce.</title>
        <authorList>
            <person name="Reyes-Chin-Wo S."/>
            <person name="Wang Z."/>
            <person name="Yang X."/>
            <person name="Kozik A."/>
            <person name="Arikit S."/>
            <person name="Song C."/>
            <person name="Xia L."/>
            <person name="Froenicke L."/>
            <person name="Lavelle D.O."/>
            <person name="Truco M.J."/>
            <person name="Xia R."/>
            <person name="Zhu S."/>
            <person name="Xu C."/>
            <person name="Xu H."/>
            <person name="Xu X."/>
            <person name="Cox K."/>
            <person name="Korf I."/>
            <person name="Meyers B.C."/>
            <person name="Michelmore R.W."/>
        </authorList>
    </citation>
    <scope>NUCLEOTIDE SEQUENCE [LARGE SCALE GENOMIC DNA]</scope>
    <source>
        <strain evidence="13">cv. Salinas</strain>
        <tissue evidence="12">Seedlings</tissue>
    </source>
</reference>
<evidence type="ECO:0000256" key="4">
    <source>
        <dbReference type="ARBA" id="ARBA00022833"/>
    </source>
</evidence>
<evidence type="ECO:0000259" key="11">
    <source>
        <dbReference type="PROSITE" id="PS50808"/>
    </source>
</evidence>
<organism evidence="12 13">
    <name type="scientific">Lactuca sativa</name>
    <name type="common">Garden lettuce</name>
    <dbReference type="NCBI Taxonomy" id="4236"/>
    <lineage>
        <taxon>Eukaryota</taxon>
        <taxon>Viridiplantae</taxon>
        <taxon>Streptophyta</taxon>
        <taxon>Embryophyta</taxon>
        <taxon>Tracheophyta</taxon>
        <taxon>Spermatophyta</taxon>
        <taxon>Magnoliopsida</taxon>
        <taxon>eudicotyledons</taxon>
        <taxon>Gunneridae</taxon>
        <taxon>Pentapetalae</taxon>
        <taxon>asterids</taxon>
        <taxon>campanulids</taxon>
        <taxon>Asterales</taxon>
        <taxon>Asteraceae</taxon>
        <taxon>Cichorioideae</taxon>
        <taxon>Cichorieae</taxon>
        <taxon>Lactucinae</taxon>
        <taxon>Lactuca</taxon>
    </lineage>
</organism>
<evidence type="ECO:0000256" key="2">
    <source>
        <dbReference type="ARBA" id="ARBA00022723"/>
    </source>
</evidence>
<protein>
    <recommendedName>
        <fullName evidence="11">BED-type domain-containing protein</fullName>
    </recommendedName>
</protein>
<comment type="caution">
    <text evidence="12">The sequence shown here is derived from an EMBL/GenBank/DDBJ whole genome shotgun (WGS) entry which is preliminary data.</text>
</comment>
<dbReference type="PANTHER" id="PTHR46481:SF7">
    <property type="entry name" value="ZINC FINGER BED DOMAIN-CONTAINING PROTEIN RICESLEEPER 2-LIKE"/>
    <property type="match status" value="1"/>
</dbReference>
<dbReference type="SMART" id="SM00614">
    <property type="entry name" value="ZnF_BED"/>
    <property type="match status" value="1"/>
</dbReference>
<dbReference type="Proteomes" id="UP000235145">
    <property type="component" value="Unassembled WGS sequence"/>
</dbReference>
<keyword evidence="13" id="KW-1185">Reference proteome</keyword>
<keyword evidence="8" id="KW-0539">Nucleus</keyword>
<dbReference type="SUPFAM" id="SSF140996">
    <property type="entry name" value="Hermes dimerisation domain"/>
    <property type="match status" value="1"/>
</dbReference>
<keyword evidence="4" id="KW-0862">Zinc</keyword>
<dbReference type="InterPro" id="IPR008906">
    <property type="entry name" value="HATC_C_dom"/>
</dbReference>
<keyword evidence="3 9" id="KW-0863">Zinc-finger</keyword>
<evidence type="ECO:0000256" key="9">
    <source>
        <dbReference type="PROSITE-ProRule" id="PRU00027"/>
    </source>
</evidence>
<dbReference type="GO" id="GO:0008270">
    <property type="term" value="F:zinc ion binding"/>
    <property type="evidence" value="ECO:0007669"/>
    <property type="project" value="UniProtKB-KW"/>
</dbReference>
<dbReference type="GO" id="GO:0046983">
    <property type="term" value="F:protein dimerization activity"/>
    <property type="evidence" value="ECO:0007669"/>
    <property type="project" value="InterPro"/>
</dbReference>
<keyword evidence="2" id="KW-0479">Metal-binding</keyword>
<accession>A0A9R1WTW9</accession>
<gene>
    <name evidence="12" type="ORF">LSAT_V11C100019580</name>
</gene>
<dbReference type="SUPFAM" id="SSF53098">
    <property type="entry name" value="Ribonuclease H-like"/>
    <property type="match status" value="1"/>
</dbReference>
<proteinExistence type="predicted"/>
<evidence type="ECO:0000313" key="12">
    <source>
        <dbReference type="EMBL" id="KAJ0228143.1"/>
    </source>
</evidence>
<dbReference type="GO" id="GO:0003677">
    <property type="term" value="F:DNA binding"/>
    <property type="evidence" value="ECO:0007669"/>
    <property type="project" value="UniProtKB-KW"/>
</dbReference>
<evidence type="ECO:0000313" key="13">
    <source>
        <dbReference type="Proteomes" id="UP000235145"/>
    </source>
</evidence>
<dbReference type="InterPro" id="IPR052035">
    <property type="entry name" value="ZnF_BED_domain_contain"/>
</dbReference>
<sequence length="710" mass="81901">MSGCVIFDDDEVFVDNTQQETNEEPTQKRKRVGKTRSNCWKSFEKIFIDGVRHGKCKWCERALKADGNNTGTSSLNKHANNCKKNPENLKNQQTLQFKKEPTGEGSVSTWKHDDKRIKKAMLNLFVVGGLPFKFVENEAFIEYTNALNGKVIVPCRTTISKKVSLYYQEERNKLVTFLCNPLNTIHLTTDCWTSPSKRVHYIVITAHFIDDNWEMHKRIINFKELDSQRGEDIGKEVLKCIQGWGIKNVMTCTVDNACSNDKAIEFLKNKLPNLYNEGKHFHIRCMAHIINLIVRDGMNKNDESVKCLQDAVRYIRKSTQRIALFKKCMKAVGVESTKFLCNDCPTRWNSTYDLLKIAVDLEKAFYEYEMEDRSFARDVVTPVSEDFVTCRAMVSFLEKFKVKTELVSTTSKPLVNRFFGEVCGIYKHIRVWSKNKRFYSIGKDMIDKYEKYWGDFENLNDYIHAFETLIKYKMPENKPLSELDITAKTKSLINDIESRFENFFNCYNTNSNVPFETGGSQDAVHIDDDDDFVGDYFAQSVNSSASKETELTRYLNEGQTQGVKDFDILVWWKNNASRYPILSRMAKDLLGIQISTVASESAFSTSGRIIDSYRANLSAPIIEALVCTQDWVRKSKKPIVDNIDDILKDDDIAKELEDAIRTQNGNGKRPIDINDVEIIYSFQIIHSFHVQPTWPIGDDLEFKHLKLKLL</sequence>
<evidence type="ECO:0000256" key="10">
    <source>
        <dbReference type="SAM" id="MobiDB-lite"/>
    </source>
</evidence>
<evidence type="ECO:0000256" key="8">
    <source>
        <dbReference type="ARBA" id="ARBA00023242"/>
    </source>
</evidence>
<keyword evidence="7" id="KW-0804">Transcription</keyword>
<dbReference type="GO" id="GO:0005634">
    <property type="term" value="C:nucleus"/>
    <property type="evidence" value="ECO:0007669"/>
    <property type="project" value="UniProtKB-SubCell"/>
</dbReference>
<feature type="domain" description="BED-type" evidence="11">
    <location>
        <begin position="34"/>
        <end position="89"/>
    </location>
</feature>
<evidence type="ECO:0000256" key="5">
    <source>
        <dbReference type="ARBA" id="ARBA00023015"/>
    </source>
</evidence>
<dbReference type="InterPro" id="IPR003656">
    <property type="entry name" value="Znf_BED"/>
</dbReference>
<dbReference type="Pfam" id="PF05699">
    <property type="entry name" value="Dimer_Tnp_hAT"/>
    <property type="match status" value="1"/>
</dbReference>
<evidence type="ECO:0000256" key="7">
    <source>
        <dbReference type="ARBA" id="ARBA00023163"/>
    </source>
</evidence>
<feature type="region of interest" description="Disordered" evidence="10">
    <location>
        <begin position="15"/>
        <end position="34"/>
    </location>
</feature>
<evidence type="ECO:0000256" key="1">
    <source>
        <dbReference type="ARBA" id="ARBA00004123"/>
    </source>
</evidence>
<evidence type="ECO:0000256" key="3">
    <source>
        <dbReference type="ARBA" id="ARBA00022771"/>
    </source>
</evidence>
<keyword evidence="5" id="KW-0805">Transcription regulation</keyword>
<dbReference type="PANTHER" id="PTHR46481">
    <property type="entry name" value="ZINC FINGER BED DOMAIN-CONTAINING PROTEIN 4"/>
    <property type="match status" value="1"/>
</dbReference>
<dbReference type="EMBL" id="NBSK02000001">
    <property type="protein sequence ID" value="KAJ0228143.1"/>
    <property type="molecule type" value="Genomic_DNA"/>
</dbReference>
<dbReference type="AlphaFoldDB" id="A0A9R1WTW9"/>
<keyword evidence="6" id="KW-0238">DNA-binding</keyword>
<comment type="subcellular location">
    <subcellularLocation>
        <location evidence="1">Nucleus</location>
    </subcellularLocation>
</comment>
<dbReference type="PROSITE" id="PS50808">
    <property type="entry name" value="ZF_BED"/>
    <property type="match status" value="1"/>
</dbReference>
<dbReference type="InterPro" id="IPR012337">
    <property type="entry name" value="RNaseH-like_sf"/>
</dbReference>